<feature type="compositionally biased region" description="Basic and acidic residues" evidence="1">
    <location>
        <begin position="239"/>
        <end position="248"/>
    </location>
</feature>
<feature type="region of interest" description="Disordered" evidence="1">
    <location>
        <begin position="207"/>
        <end position="254"/>
    </location>
</feature>
<dbReference type="EMBL" id="MU003700">
    <property type="protein sequence ID" value="KAF2810196.1"/>
    <property type="molecule type" value="Genomic_DNA"/>
</dbReference>
<sequence length="254" mass="27552">MLISNGCSQSQRPSNSRSRGSEQASSCSLAAGVYANSVNIAALTLGSPVERDVRLRRPPSSSPGNTTLGSGAHRRGNSTLHIHRMLWTRGGRRAWMQPSPCTFKPPARKSAGQRAKGVRSRPCINRLAEPTVPVAVSSSRAFSWSPCCERPRRDTYSTSPTPGFLLLHDCCTVFNGQIPLVSLRHRADREHRWQGGKTPKRAYIHVPSSPVQSNRPSRVVPPMPQKCAPAVPGGTSPDSGKELPEVRFLEMSAG</sequence>
<protein>
    <submittedName>
        <fullName evidence="2 4">Uncharacterized protein</fullName>
    </submittedName>
</protein>
<reference evidence="2 4" key="1">
    <citation type="journal article" date="2020" name="Stud. Mycol.">
        <title>101 Dothideomycetes genomes: a test case for predicting lifestyles and emergence of pathogens.</title>
        <authorList>
            <person name="Haridas S."/>
            <person name="Albert R."/>
            <person name="Binder M."/>
            <person name="Bloem J."/>
            <person name="Labutti K."/>
            <person name="Salamov A."/>
            <person name="Andreopoulos B."/>
            <person name="Baker S."/>
            <person name="Barry K."/>
            <person name="Bills G."/>
            <person name="Bluhm B."/>
            <person name="Cannon C."/>
            <person name="Castanera R."/>
            <person name="Culley D."/>
            <person name="Daum C."/>
            <person name="Ezra D."/>
            <person name="Gonzalez J."/>
            <person name="Henrissat B."/>
            <person name="Kuo A."/>
            <person name="Liang C."/>
            <person name="Lipzen A."/>
            <person name="Lutzoni F."/>
            <person name="Magnuson J."/>
            <person name="Mondo S."/>
            <person name="Nolan M."/>
            <person name="Ohm R."/>
            <person name="Pangilinan J."/>
            <person name="Park H.-J."/>
            <person name="Ramirez L."/>
            <person name="Alfaro M."/>
            <person name="Sun H."/>
            <person name="Tritt A."/>
            <person name="Yoshinaga Y."/>
            <person name="Zwiers L.-H."/>
            <person name="Turgeon B."/>
            <person name="Goodwin S."/>
            <person name="Spatafora J."/>
            <person name="Crous P."/>
            <person name="Grigoriev I."/>
        </authorList>
    </citation>
    <scope>NUCLEOTIDE SEQUENCE</scope>
    <source>
        <strain evidence="2 4">CBS 304.34</strain>
    </source>
</reference>
<dbReference type="AlphaFoldDB" id="A0A6A6YMT1"/>
<evidence type="ECO:0000256" key="1">
    <source>
        <dbReference type="SAM" id="MobiDB-lite"/>
    </source>
</evidence>
<evidence type="ECO:0000313" key="2">
    <source>
        <dbReference type="EMBL" id="KAF2810196.1"/>
    </source>
</evidence>
<reference evidence="4" key="2">
    <citation type="submission" date="2020-04" db="EMBL/GenBank/DDBJ databases">
        <authorList>
            <consortium name="NCBI Genome Project"/>
        </authorList>
    </citation>
    <scope>NUCLEOTIDE SEQUENCE</scope>
    <source>
        <strain evidence="4">CBS 304.34</strain>
    </source>
</reference>
<reference evidence="4" key="3">
    <citation type="submission" date="2025-04" db="UniProtKB">
        <authorList>
            <consortium name="RefSeq"/>
        </authorList>
    </citation>
    <scope>IDENTIFICATION</scope>
    <source>
        <strain evidence="4">CBS 304.34</strain>
    </source>
</reference>
<gene>
    <name evidence="2 4" type="ORF">BDZ99DRAFT_570799</name>
</gene>
<feature type="region of interest" description="Disordered" evidence="1">
    <location>
        <begin position="51"/>
        <end position="75"/>
    </location>
</feature>
<dbReference type="Proteomes" id="UP000504636">
    <property type="component" value="Unplaced"/>
</dbReference>
<feature type="compositionally biased region" description="Low complexity" evidence="1">
    <location>
        <begin position="8"/>
        <end position="18"/>
    </location>
</feature>
<dbReference type="GeneID" id="54468922"/>
<name>A0A6A6YMT1_9PEZI</name>
<evidence type="ECO:0000313" key="3">
    <source>
        <dbReference type="Proteomes" id="UP000504636"/>
    </source>
</evidence>
<organism evidence="2">
    <name type="scientific">Mytilinidion resinicola</name>
    <dbReference type="NCBI Taxonomy" id="574789"/>
    <lineage>
        <taxon>Eukaryota</taxon>
        <taxon>Fungi</taxon>
        <taxon>Dikarya</taxon>
        <taxon>Ascomycota</taxon>
        <taxon>Pezizomycotina</taxon>
        <taxon>Dothideomycetes</taxon>
        <taxon>Pleosporomycetidae</taxon>
        <taxon>Mytilinidiales</taxon>
        <taxon>Mytilinidiaceae</taxon>
        <taxon>Mytilinidion</taxon>
    </lineage>
</organism>
<evidence type="ECO:0000313" key="4">
    <source>
        <dbReference type="RefSeq" id="XP_033577160.1"/>
    </source>
</evidence>
<proteinExistence type="predicted"/>
<accession>A0A6A6YMT1</accession>
<keyword evidence="3" id="KW-1185">Reference proteome</keyword>
<dbReference type="RefSeq" id="XP_033577160.1">
    <property type="nucleotide sequence ID" value="XM_033728029.1"/>
</dbReference>
<feature type="region of interest" description="Disordered" evidence="1">
    <location>
        <begin position="1"/>
        <end position="23"/>
    </location>
</feature>
<feature type="region of interest" description="Disordered" evidence="1">
    <location>
        <begin position="97"/>
        <end position="118"/>
    </location>
</feature>